<keyword evidence="3" id="KW-1185">Reference proteome</keyword>
<evidence type="ECO:0000259" key="1">
    <source>
        <dbReference type="Pfam" id="PF14690"/>
    </source>
</evidence>
<dbReference type="InterPro" id="IPR029261">
    <property type="entry name" value="Transposase_Znf"/>
</dbReference>
<evidence type="ECO:0000313" key="2">
    <source>
        <dbReference type="EMBL" id="GAA4264143.1"/>
    </source>
</evidence>
<gene>
    <name evidence="2" type="ORF">GCM10022255_115060</name>
</gene>
<accession>A0ABP8DVU8</accession>
<evidence type="ECO:0000313" key="3">
    <source>
        <dbReference type="Proteomes" id="UP001500620"/>
    </source>
</evidence>
<organism evidence="2 3">
    <name type="scientific">Dactylosporangium darangshiense</name>
    <dbReference type="NCBI Taxonomy" id="579108"/>
    <lineage>
        <taxon>Bacteria</taxon>
        <taxon>Bacillati</taxon>
        <taxon>Actinomycetota</taxon>
        <taxon>Actinomycetes</taxon>
        <taxon>Micromonosporales</taxon>
        <taxon>Micromonosporaceae</taxon>
        <taxon>Dactylosporangium</taxon>
    </lineage>
</organism>
<comment type="caution">
    <text evidence="2">The sequence shown here is derived from an EMBL/GenBank/DDBJ whole genome shotgun (WGS) entry which is preliminary data.</text>
</comment>
<protein>
    <recommendedName>
        <fullName evidence="1">Transposase IS204/IS1001/IS1096/IS1165 zinc-finger domain-containing protein</fullName>
    </recommendedName>
</protein>
<dbReference type="InterPro" id="IPR047951">
    <property type="entry name" value="Transpos_ISL3"/>
</dbReference>
<dbReference type="PANTHER" id="PTHR33498:SF1">
    <property type="entry name" value="TRANSPOSASE FOR INSERTION SEQUENCE ELEMENT IS1557"/>
    <property type="match status" value="1"/>
</dbReference>
<dbReference type="PANTHER" id="PTHR33498">
    <property type="entry name" value="TRANSPOSASE FOR INSERTION SEQUENCE ELEMENT IS1557"/>
    <property type="match status" value="1"/>
</dbReference>
<reference evidence="3" key="1">
    <citation type="journal article" date="2019" name="Int. J. Syst. Evol. Microbiol.">
        <title>The Global Catalogue of Microorganisms (GCM) 10K type strain sequencing project: providing services to taxonomists for standard genome sequencing and annotation.</title>
        <authorList>
            <consortium name="The Broad Institute Genomics Platform"/>
            <consortium name="The Broad Institute Genome Sequencing Center for Infectious Disease"/>
            <person name="Wu L."/>
            <person name="Ma J."/>
        </authorList>
    </citation>
    <scope>NUCLEOTIDE SEQUENCE [LARGE SCALE GENOMIC DNA]</scope>
    <source>
        <strain evidence="3">JCM 17441</strain>
    </source>
</reference>
<name>A0ABP8DVU8_9ACTN</name>
<proteinExistence type="predicted"/>
<sequence length="183" mass="20183">MPTVDFVTELLPHLKAVEVEQVSSEGRWVRVRARVAADEAACPDCGAGSRRVHSRYRRRLLDFTVGGRPTVLELRVRRFFCDQPGCGRKTFAEQVAGLTRRYARHSSGARGQLQEVAVALGGRAGERLGGRLALPTGHSTLLRWLRALLLPISAVPQVLGVDDFALRRGHVYATIPPPWVQAN</sequence>
<dbReference type="EMBL" id="BAABAT010000099">
    <property type="protein sequence ID" value="GAA4264143.1"/>
    <property type="molecule type" value="Genomic_DNA"/>
</dbReference>
<dbReference type="Pfam" id="PF14690">
    <property type="entry name" value="Zn_ribbon_ISL3"/>
    <property type="match status" value="1"/>
</dbReference>
<dbReference type="RefSeq" id="WP_380132384.1">
    <property type="nucleotide sequence ID" value="NZ_JBHTFY010000001.1"/>
</dbReference>
<dbReference type="Proteomes" id="UP001500620">
    <property type="component" value="Unassembled WGS sequence"/>
</dbReference>
<feature type="domain" description="Transposase IS204/IS1001/IS1096/IS1165 zinc-finger" evidence="1">
    <location>
        <begin position="39"/>
        <end position="82"/>
    </location>
</feature>